<dbReference type="NCBIfam" id="TIGR00369">
    <property type="entry name" value="unchar_dom_1"/>
    <property type="match status" value="1"/>
</dbReference>
<dbReference type="InterPro" id="IPR029069">
    <property type="entry name" value="HotDog_dom_sf"/>
</dbReference>
<evidence type="ECO:0000313" key="4">
    <source>
        <dbReference type="EMBL" id="ETW11497.1"/>
    </source>
</evidence>
<dbReference type="STRING" id="1379903.ATO8_16320"/>
<sequence>MAEDAPKKIDEAGARAHFEEALGGHAQAFETFFFARMLGLSFEYLPADAADADKEVCRLTFPVTDMLRNPQGSLHGGAMASAMDISMGHLVNKVAGPGATIEMKVQFMRPVMEGTVTCEGRFTKRGRSMSFMESRLTGPDGKLAALATATWKMPKV</sequence>
<evidence type="ECO:0000256" key="1">
    <source>
        <dbReference type="ARBA" id="ARBA00008324"/>
    </source>
</evidence>
<dbReference type="GO" id="GO:0047617">
    <property type="term" value="F:fatty acyl-CoA hydrolase activity"/>
    <property type="evidence" value="ECO:0007669"/>
    <property type="project" value="InterPro"/>
</dbReference>
<dbReference type="eggNOG" id="COG2050">
    <property type="taxonomic scope" value="Bacteria"/>
</dbReference>
<dbReference type="InterPro" id="IPR006683">
    <property type="entry name" value="Thioestr_dom"/>
</dbReference>
<dbReference type="AlphaFoldDB" id="W4HFG4"/>
<dbReference type="EMBL" id="AQQW01000011">
    <property type="protein sequence ID" value="ETW11497.1"/>
    <property type="molecule type" value="Genomic_DNA"/>
</dbReference>
<keyword evidence="5" id="KW-1185">Reference proteome</keyword>
<dbReference type="Gene3D" id="3.10.129.10">
    <property type="entry name" value="Hotdog Thioesterase"/>
    <property type="match status" value="1"/>
</dbReference>
<feature type="domain" description="Thioesterase" evidence="3">
    <location>
        <begin position="71"/>
        <end position="144"/>
    </location>
</feature>
<accession>W4HFG4</accession>
<dbReference type="SUPFAM" id="SSF54637">
    <property type="entry name" value="Thioesterase/thiol ester dehydrase-isomerase"/>
    <property type="match status" value="1"/>
</dbReference>
<keyword evidence="2" id="KW-0378">Hydrolase</keyword>
<evidence type="ECO:0000256" key="2">
    <source>
        <dbReference type="ARBA" id="ARBA00022801"/>
    </source>
</evidence>
<organism evidence="4 5">
    <name type="scientific">Roseivivax marinus</name>
    <dbReference type="NCBI Taxonomy" id="1379903"/>
    <lineage>
        <taxon>Bacteria</taxon>
        <taxon>Pseudomonadati</taxon>
        <taxon>Pseudomonadota</taxon>
        <taxon>Alphaproteobacteria</taxon>
        <taxon>Rhodobacterales</taxon>
        <taxon>Roseobacteraceae</taxon>
        <taxon>Roseivivax</taxon>
    </lineage>
</organism>
<dbReference type="PATRIC" id="fig|1317118.6.peg.3356"/>
<dbReference type="InterPro" id="IPR003736">
    <property type="entry name" value="PAAI_dom"/>
</dbReference>
<dbReference type="Pfam" id="PF03061">
    <property type="entry name" value="4HBT"/>
    <property type="match status" value="1"/>
</dbReference>
<dbReference type="CDD" id="cd03443">
    <property type="entry name" value="PaaI_thioesterase"/>
    <property type="match status" value="1"/>
</dbReference>
<proteinExistence type="inferred from homology"/>
<comment type="caution">
    <text evidence="4">The sequence shown here is derived from an EMBL/GenBank/DDBJ whole genome shotgun (WGS) entry which is preliminary data.</text>
</comment>
<evidence type="ECO:0000259" key="3">
    <source>
        <dbReference type="Pfam" id="PF03061"/>
    </source>
</evidence>
<dbReference type="InterPro" id="IPR039298">
    <property type="entry name" value="ACOT13"/>
</dbReference>
<dbReference type="Proteomes" id="UP000019063">
    <property type="component" value="Unassembled WGS sequence"/>
</dbReference>
<evidence type="ECO:0000313" key="5">
    <source>
        <dbReference type="Proteomes" id="UP000019063"/>
    </source>
</evidence>
<protein>
    <recommendedName>
        <fullName evidence="3">Thioesterase domain-containing protein</fullName>
    </recommendedName>
</protein>
<dbReference type="PANTHER" id="PTHR21660:SF1">
    <property type="entry name" value="ACYL-COENZYME A THIOESTERASE 13"/>
    <property type="match status" value="1"/>
</dbReference>
<gene>
    <name evidence="4" type="ORF">ATO8_16320</name>
</gene>
<reference evidence="4 5" key="1">
    <citation type="journal article" date="2014" name="Antonie Van Leeuwenhoek">
        <title>Roseivivax atlanticus sp. nov., isolated from surface seawater of the Atlantic Ocean.</title>
        <authorList>
            <person name="Li G."/>
            <person name="Lai Q."/>
            <person name="Liu X."/>
            <person name="Sun F."/>
            <person name="Shao Z."/>
        </authorList>
    </citation>
    <scope>NUCLEOTIDE SEQUENCE [LARGE SCALE GENOMIC DNA]</scope>
    <source>
        <strain evidence="4 5">22II-s10s</strain>
    </source>
</reference>
<dbReference type="PANTHER" id="PTHR21660">
    <property type="entry name" value="THIOESTERASE SUPERFAMILY MEMBER-RELATED"/>
    <property type="match status" value="1"/>
</dbReference>
<comment type="similarity">
    <text evidence="1">Belongs to the thioesterase PaaI family.</text>
</comment>
<dbReference type="RefSeq" id="WP_051487835.1">
    <property type="nucleotide sequence ID" value="NZ_AQQW01000011.1"/>
</dbReference>
<name>W4HFG4_9RHOB</name>